<dbReference type="CDD" id="cd16936">
    <property type="entry name" value="HATPase_RsbW-like"/>
    <property type="match status" value="1"/>
</dbReference>
<organism evidence="11 12">
    <name type="scientific">Seohaeicola zhoushanensis</name>
    <dbReference type="NCBI Taxonomy" id="1569283"/>
    <lineage>
        <taxon>Bacteria</taxon>
        <taxon>Pseudomonadati</taxon>
        <taxon>Pseudomonadota</taxon>
        <taxon>Alphaproteobacteria</taxon>
        <taxon>Rhodobacterales</taxon>
        <taxon>Roseobacteraceae</taxon>
        <taxon>Seohaeicola</taxon>
    </lineage>
</organism>
<reference evidence="11" key="1">
    <citation type="journal article" date="2014" name="Int. J. Syst. Evol. Microbiol.">
        <title>Complete genome sequence of Corynebacterium casei LMG S-19264T (=DSM 44701T), isolated from a smear-ripened cheese.</title>
        <authorList>
            <consortium name="US DOE Joint Genome Institute (JGI-PGF)"/>
            <person name="Walter F."/>
            <person name="Albersmeier A."/>
            <person name="Kalinowski J."/>
            <person name="Ruckert C."/>
        </authorList>
    </citation>
    <scope>NUCLEOTIDE SEQUENCE</scope>
    <source>
        <strain evidence="11">KCTC 42650</strain>
    </source>
</reference>
<evidence type="ECO:0000259" key="10">
    <source>
        <dbReference type="PROSITE" id="PS50885"/>
    </source>
</evidence>
<dbReference type="PANTHER" id="PTHR41523">
    <property type="entry name" value="TWO-COMPONENT SYSTEM SENSOR PROTEIN"/>
    <property type="match status" value="1"/>
</dbReference>
<dbReference type="GO" id="GO:0016020">
    <property type="term" value="C:membrane"/>
    <property type="evidence" value="ECO:0007669"/>
    <property type="project" value="UniProtKB-SubCell"/>
</dbReference>
<evidence type="ECO:0000256" key="3">
    <source>
        <dbReference type="ARBA" id="ARBA00012438"/>
    </source>
</evidence>
<comment type="catalytic activity">
    <reaction evidence="1">
        <text>ATP + protein L-histidine = ADP + protein N-phospho-L-histidine.</text>
        <dbReference type="EC" id="2.7.13.3"/>
    </reaction>
</comment>
<feature type="transmembrane region" description="Helical" evidence="9">
    <location>
        <begin position="14"/>
        <end position="35"/>
    </location>
</feature>
<evidence type="ECO:0000256" key="7">
    <source>
        <dbReference type="ARBA" id="ARBA00022777"/>
    </source>
</evidence>
<proteinExistence type="predicted"/>
<keyword evidence="9" id="KW-1133">Transmembrane helix</keyword>
<dbReference type="CDD" id="cd18773">
    <property type="entry name" value="PDC1_HK_sensor"/>
    <property type="match status" value="1"/>
</dbReference>
<accession>A0A8J3M8I5</accession>
<gene>
    <name evidence="11" type="ORF">GCM10017056_27660</name>
</gene>
<evidence type="ECO:0000256" key="9">
    <source>
        <dbReference type="SAM" id="Phobius"/>
    </source>
</evidence>
<evidence type="ECO:0000256" key="6">
    <source>
        <dbReference type="ARBA" id="ARBA00022741"/>
    </source>
</evidence>
<keyword evidence="9" id="KW-0472">Membrane</keyword>
<evidence type="ECO:0000313" key="12">
    <source>
        <dbReference type="Proteomes" id="UP000626220"/>
    </source>
</evidence>
<evidence type="ECO:0000256" key="5">
    <source>
        <dbReference type="ARBA" id="ARBA00022679"/>
    </source>
</evidence>
<dbReference type="Proteomes" id="UP000626220">
    <property type="component" value="Unassembled WGS sequence"/>
</dbReference>
<keyword evidence="5" id="KW-0808">Transferase</keyword>
<dbReference type="GO" id="GO:0007165">
    <property type="term" value="P:signal transduction"/>
    <property type="evidence" value="ECO:0007669"/>
    <property type="project" value="InterPro"/>
</dbReference>
<keyword evidence="9" id="KW-0812">Transmembrane</keyword>
<keyword evidence="12" id="KW-1185">Reference proteome</keyword>
<dbReference type="RefSeq" id="WP_189680682.1">
    <property type="nucleotide sequence ID" value="NZ_BNCJ01000007.1"/>
</dbReference>
<reference evidence="11" key="2">
    <citation type="submission" date="2020-09" db="EMBL/GenBank/DDBJ databases">
        <authorList>
            <person name="Sun Q."/>
            <person name="Kim S."/>
        </authorList>
    </citation>
    <scope>NUCLEOTIDE SEQUENCE</scope>
    <source>
        <strain evidence="11">KCTC 42650</strain>
    </source>
</reference>
<keyword evidence="4" id="KW-0597">Phosphoprotein</keyword>
<evidence type="ECO:0000256" key="2">
    <source>
        <dbReference type="ARBA" id="ARBA00004370"/>
    </source>
</evidence>
<dbReference type="InterPro" id="IPR011495">
    <property type="entry name" value="Sig_transdc_His_kin_sub2_dim/P"/>
</dbReference>
<dbReference type="PANTHER" id="PTHR41523:SF8">
    <property type="entry name" value="ETHYLENE RESPONSE SENSOR PROTEIN"/>
    <property type="match status" value="1"/>
</dbReference>
<keyword evidence="7 11" id="KW-0418">Kinase</keyword>
<dbReference type="EMBL" id="BNCJ01000007">
    <property type="protein sequence ID" value="GHF54660.1"/>
    <property type="molecule type" value="Genomic_DNA"/>
</dbReference>
<evidence type="ECO:0000256" key="1">
    <source>
        <dbReference type="ARBA" id="ARBA00000085"/>
    </source>
</evidence>
<evidence type="ECO:0000256" key="4">
    <source>
        <dbReference type="ARBA" id="ARBA00022553"/>
    </source>
</evidence>
<feature type="transmembrane region" description="Helical" evidence="9">
    <location>
        <begin position="281"/>
        <end position="305"/>
    </location>
</feature>
<evidence type="ECO:0000313" key="11">
    <source>
        <dbReference type="EMBL" id="GHF54660.1"/>
    </source>
</evidence>
<dbReference type="AlphaFoldDB" id="A0A8J3M8I5"/>
<dbReference type="EC" id="2.7.13.3" evidence="3"/>
<evidence type="ECO:0000256" key="8">
    <source>
        <dbReference type="ARBA" id="ARBA00022840"/>
    </source>
</evidence>
<dbReference type="Pfam" id="PF07568">
    <property type="entry name" value="HisKA_2"/>
    <property type="match status" value="1"/>
</dbReference>
<keyword evidence="8" id="KW-0067">ATP-binding</keyword>
<comment type="subcellular location">
    <subcellularLocation>
        <location evidence="2">Membrane</location>
    </subcellularLocation>
</comment>
<dbReference type="InterPro" id="IPR036890">
    <property type="entry name" value="HATPase_C_sf"/>
</dbReference>
<comment type="caution">
    <text evidence="11">The sequence shown here is derived from an EMBL/GenBank/DDBJ whole genome shotgun (WGS) entry which is preliminary data.</text>
</comment>
<dbReference type="InterPro" id="IPR003660">
    <property type="entry name" value="HAMP_dom"/>
</dbReference>
<name>A0A8J3M8I5_9RHOB</name>
<sequence>MTDAPVRRGLQERLGYRVAFLLAVVLLPLTLISVFKSLAVREQALARSEAALMGETMRAASGELRLIQQARGAASILANAIWPLVETENGCTLLMQDLLKEDPQYSLIAFVPVTGISTCNSAGKRFDFKDDPLFMRALKDSQTAFAVKPIGLVSGSSVLEISHPVFDENNVYRGLVSLSLPHYGLRIAEDSGTKDNLQPLTMITYDASGTILTSSRRLDDIGLAIPRDRALAALTGTKAVSFSALSVTGQERVFSAVPLVPDELYALGSWPPEGGQATGGLLGAAPIMVPVLMWVVSLIVAWLAVERLVIRHIRKLSRSITLFASGNRIVGDIDVRKAPLEIREMAEAYERMTETILHDEAEMEDIVHQKEVLLREVHHRVKNNLQLIASIMNMQMRRTHSAEAKSIMKGLQDRVMSLATIHRELYQTAGLSDIHSDELLATIVRQISTLADRPDRRLAVKTQFDDIRMTPDQAVPLALLVAEAVTNAIKYAHGPKGDAPAELWLRLVRIDDTHAELTVGNTISSDQQPLPEGDIAVGVRDTREGGLGTQLVSAFAMQLGSNVERREGDGIFELSVAFELRPLSDGEERNVAAEKA</sequence>
<dbReference type="GO" id="GO:0005524">
    <property type="term" value="F:ATP binding"/>
    <property type="evidence" value="ECO:0007669"/>
    <property type="project" value="UniProtKB-KW"/>
</dbReference>
<dbReference type="Gene3D" id="3.30.450.20">
    <property type="entry name" value="PAS domain"/>
    <property type="match status" value="2"/>
</dbReference>
<dbReference type="PROSITE" id="PS50885">
    <property type="entry name" value="HAMP"/>
    <property type="match status" value="1"/>
</dbReference>
<feature type="domain" description="HAMP" evidence="10">
    <location>
        <begin position="307"/>
        <end position="361"/>
    </location>
</feature>
<keyword evidence="6" id="KW-0547">Nucleotide-binding</keyword>
<protein>
    <recommendedName>
        <fullName evidence="3">histidine kinase</fullName>
        <ecNumber evidence="3">2.7.13.3</ecNumber>
    </recommendedName>
</protein>
<dbReference type="Gene3D" id="3.30.565.10">
    <property type="entry name" value="Histidine kinase-like ATPase, C-terminal domain"/>
    <property type="match status" value="1"/>
</dbReference>
<dbReference type="GO" id="GO:0004673">
    <property type="term" value="F:protein histidine kinase activity"/>
    <property type="evidence" value="ECO:0007669"/>
    <property type="project" value="UniProtKB-EC"/>
</dbReference>